<feature type="transmembrane region" description="Helical" evidence="1">
    <location>
        <begin position="18"/>
        <end position="39"/>
    </location>
</feature>
<evidence type="ECO:0000313" key="2">
    <source>
        <dbReference type="EMBL" id="KAF9875921.1"/>
    </source>
</evidence>
<keyword evidence="1" id="KW-1133">Transmembrane helix</keyword>
<reference evidence="2" key="2">
    <citation type="submission" date="2020-11" db="EMBL/GenBank/DDBJ databases">
        <title>Whole genome sequencing of Colletotrichum sp.</title>
        <authorList>
            <person name="Li H."/>
        </authorList>
    </citation>
    <scope>NUCLEOTIDE SEQUENCE</scope>
    <source>
        <strain evidence="2">CkLH20</strain>
    </source>
</reference>
<comment type="caution">
    <text evidence="2">The sequence shown here is derived from an EMBL/GenBank/DDBJ whole genome shotgun (WGS) entry which is preliminary data.</text>
</comment>
<dbReference type="GeneID" id="62162158"/>
<feature type="transmembrane region" description="Helical" evidence="1">
    <location>
        <begin position="67"/>
        <end position="86"/>
    </location>
</feature>
<proteinExistence type="predicted"/>
<accession>A0A9P6I6D3</accession>
<reference evidence="2" key="1">
    <citation type="submission" date="2020-03" db="EMBL/GenBank/DDBJ databases">
        <authorList>
            <person name="He L."/>
        </authorList>
    </citation>
    <scope>NUCLEOTIDE SEQUENCE</scope>
    <source>
        <strain evidence="2">CkLH20</strain>
    </source>
</reference>
<dbReference type="AlphaFoldDB" id="A0A9P6I6D3"/>
<dbReference type="OrthoDB" id="529273at2759"/>
<organism evidence="2 3">
    <name type="scientific">Colletotrichum karsti</name>
    <dbReference type="NCBI Taxonomy" id="1095194"/>
    <lineage>
        <taxon>Eukaryota</taxon>
        <taxon>Fungi</taxon>
        <taxon>Dikarya</taxon>
        <taxon>Ascomycota</taxon>
        <taxon>Pezizomycotina</taxon>
        <taxon>Sordariomycetes</taxon>
        <taxon>Hypocreomycetidae</taxon>
        <taxon>Glomerellales</taxon>
        <taxon>Glomerellaceae</taxon>
        <taxon>Colletotrichum</taxon>
        <taxon>Colletotrichum boninense species complex</taxon>
    </lineage>
</organism>
<keyword evidence="3" id="KW-1185">Reference proteome</keyword>
<protein>
    <submittedName>
        <fullName evidence="2">Uncharacterized protein</fullName>
    </submittedName>
</protein>
<gene>
    <name evidence="2" type="ORF">CkaCkLH20_06367</name>
</gene>
<dbReference type="Proteomes" id="UP000781932">
    <property type="component" value="Unassembled WGS sequence"/>
</dbReference>
<dbReference type="RefSeq" id="XP_038745382.1">
    <property type="nucleotide sequence ID" value="XM_038889084.1"/>
</dbReference>
<evidence type="ECO:0000313" key="3">
    <source>
        <dbReference type="Proteomes" id="UP000781932"/>
    </source>
</evidence>
<feature type="transmembrane region" description="Helical" evidence="1">
    <location>
        <begin position="124"/>
        <end position="143"/>
    </location>
</feature>
<evidence type="ECO:0000256" key="1">
    <source>
        <dbReference type="SAM" id="Phobius"/>
    </source>
</evidence>
<name>A0A9P6I6D3_9PEZI</name>
<dbReference type="PANTHER" id="PTHR33112:SF13">
    <property type="entry name" value="HETEROKARYON INCOMPATIBILITY DOMAIN-CONTAINING PROTEIN"/>
    <property type="match status" value="1"/>
</dbReference>
<dbReference type="PANTHER" id="PTHR33112">
    <property type="entry name" value="DOMAIN PROTEIN, PUTATIVE-RELATED"/>
    <property type="match status" value="1"/>
</dbReference>
<keyword evidence="1" id="KW-0812">Transmembrane</keyword>
<keyword evidence="1" id="KW-0472">Membrane</keyword>
<dbReference type="EMBL" id="JAATWM020000019">
    <property type="protein sequence ID" value="KAF9875921.1"/>
    <property type="molecule type" value="Genomic_DNA"/>
</dbReference>
<sequence length="815" mass="89135">MGASEVWRFRQVGFWEKYGVPLCLVVTTALSSVLIVAHLQKWTVNDSWYESSLAAITSKRAAVQSGIQLVAAILGLIHTSTVAVLIQHGTRLAVFNAGGSTTQSLKGLINLGLPRIRWDLQFRFLVPILALSCLGLISSALWVGSMTPVSSTIVERSVVQVPSFKNTTMIKEYPSEISRAGPSTTTREGLFTYSVGVKLLSSLIVSGSSATTSDGSVRRHPKIDNTQFVYEGRSYGVGSAIGIRDQAIGNRASAIDYSFQEDGYLPLVRCIYNTSMNYAIGREFPKRTYATSGWLPDSIGSPNFFDYLGHSPDSIVAVGVAHSSESPRRYISIAAGKNYIALNATQCTVDFSPTRFNVSVGIRGRNITVTPAGAIDDFNPQRNLTRTVVRQFELISNDLTSFYESILGNAFLSSVSAWNMSSNENGTVPQDEVTLRGLEKAIVAMTESMLASYGAAQLVVGNFSEQREANVTVGVFVIGEKVYVVAIAVLNALVVLAVIWEAVRTRGWRDLPPFDFSDPDWLITASFRGGVLSRASEADGEGGMVSQGFQKGPHSFYSPVAESEDKEERYIIEDYSERELTIGSDRLPALAGCGRNFGGGRADGDTYLADLWKSQLTEDLMWESKPLKTKAIIRDLSHFRPPTWSWISIRDLPRSHELGEPTAPRQVSNSSSIRRRFGGQDESDALLVDYSIRLAHASAPFGDVSGGTLTLRAKIVSIGDVRPGVSREAVLMGSNYVLNAQEEAGVCLLRVQRASRWDVRNQGRSQDGDGCLLVMKDSSGTGFRRVGTFWDWWDSAEGRPAFDWDVVKYTDVVLV</sequence>